<feature type="region of interest" description="Disordered" evidence="1">
    <location>
        <begin position="1"/>
        <end position="21"/>
    </location>
</feature>
<sequence>MDRPTTAARHEAMSMTASKEQQSLIVNTEIHGYSSNRRADQKLPPKRTSSRLTQPIILSVTIDWFDLFSVSCTEVVGLTVQVGLYRRPAISPSVLSPKHIHTAANWDDASCRGARAKGTSGSIARTDTAWLPPSIFALSSNGRPNYGRTRPAATICTSAASKAVVRGVTDAHFGDRAFVGSISPGALPDVMKPQFRVANGAALAYYPITQKTSRQLTLIANFTDLLVFRACVAGLRRDPGSNMKNSIAAVAALFGLYAPIAHAEYTWQTWNEYRDHYTSGGPKIKMQGDLLDLYIAGIASSFNSANALLELHHEKKLYCLKEKNKQLAGWELEQLLDYARASADTAFIAFDDCCVTKANRVVRRHVSTLMKRTCIEALYRNTSREHTAQGIWTGTVSIVDLKLRACNWAGAPSVTSSRDRPLFDGGPTKPLGALASGHLHGLQRPRNAKYVHDPLQVVGQHLKTHLRTHSPERPGQEVCRTHPVLQRTEDMLDGTSADGHCVGFPVKPALHGFQCALVFPASDAAIVAG</sequence>
<keyword evidence="3" id="KW-1185">Reference proteome</keyword>
<organism evidence="2 3">
    <name type="scientific">Ricinus communis</name>
    <name type="common">Castor bean</name>
    <dbReference type="NCBI Taxonomy" id="3988"/>
    <lineage>
        <taxon>Eukaryota</taxon>
        <taxon>Viridiplantae</taxon>
        <taxon>Streptophyta</taxon>
        <taxon>Embryophyta</taxon>
        <taxon>Tracheophyta</taxon>
        <taxon>Spermatophyta</taxon>
        <taxon>Magnoliopsida</taxon>
        <taxon>eudicotyledons</taxon>
        <taxon>Gunneridae</taxon>
        <taxon>Pentapetalae</taxon>
        <taxon>rosids</taxon>
        <taxon>fabids</taxon>
        <taxon>Malpighiales</taxon>
        <taxon>Euphorbiaceae</taxon>
        <taxon>Acalyphoideae</taxon>
        <taxon>Acalypheae</taxon>
        <taxon>Ricinus</taxon>
    </lineage>
</organism>
<evidence type="ECO:0000313" key="2">
    <source>
        <dbReference type="EMBL" id="EEF27452.1"/>
    </source>
</evidence>
<dbReference type="EMBL" id="EQ975398">
    <property type="protein sequence ID" value="EEF27452.1"/>
    <property type="molecule type" value="Genomic_DNA"/>
</dbReference>
<protein>
    <submittedName>
        <fullName evidence="2">Uncharacterized protein</fullName>
    </submittedName>
</protein>
<proteinExistence type="predicted"/>
<dbReference type="Proteomes" id="UP000008311">
    <property type="component" value="Unassembled WGS sequence"/>
</dbReference>
<feature type="compositionally biased region" description="Basic and acidic residues" evidence="1">
    <location>
        <begin position="1"/>
        <end position="12"/>
    </location>
</feature>
<dbReference type="AlphaFoldDB" id="B9T9L6"/>
<accession>B9T9L6</accession>
<gene>
    <name evidence="2" type="ORF">RCOM_0005210</name>
</gene>
<reference evidence="3" key="1">
    <citation type="journal article" date="2010" name="Nat. Biotechnol.">
        <title>Draft genome sequence of the oilseed species Ricinus communis.</title>
        <authorList>
            <person name="Chan A.P."/>
            <person name="Crabtree J."/>
            <person name="Zhao Q."/>
            <person name="Lorenzi H."/>
            <person name="Orvis J."/>
            <person name="Puiu D."/>
            <person name="Melake-Berhan A."/>
            <person name="Jones K.M."/>
            <person name="Redman J."/>
            <person name="Chen G."/>
            <person name="Cahoon E.B."/>
            <person name="Gedil M."/>
            <person name="Stanke M."/>
            <person name="Haas B.J."/>
            <person name="Wortman J.R."/>
            <person name="Fraser-Liggett C.M."/>
            <person name="Ravel J."/>
            <person name="Rabinowicz P.D."/>
        </authorList>
    </citation>
    <scope>NUCLEOTIDE SEQUENCE [LARGE SCALE GENOMIC DNA]</scope>
    <source>
        <strain evidence="3">cv. Hale</strain>
    </source>
</reference>
<dbReference type="InParanoid" id="B9T9L6"/>
<evidence type="ECO:0000256" key="1">
    <source>
        <dbReference type="SAM" id="MobiDB-lite"/>
    </source>
</evidence>
<evidence type="ECO:0000313" key="3">
    <source>
        <dbReference type="Proteomes" id="UP000008311"/>
    </source>
</evidence>
<name>B9T9L6_RICCO</name>